<gene>
    <name evidence="5" type="ORF">GCM10011360_13070</name>
</gene>
<comment type="similarity">
    <text evidence="2">Belongs to the dGTPase family. Type 2 subfamily.</text>
</comment>
<dbReference type="CDD" id="cd00077">
    <property type="entry name" value="HDc"/>
    <property type="match status" value="1"/>
</dbReference>
<dbReference type="InterPro" id="IPR026875">
    <property type="entry name" value="PHydrolase_assoc_dom"/>
</dbReference>
<dbReference type="PANTHER" id="PTHR11373">
    <property type="entry name" value="DEOXYNUCLEOSIDE TRIPHOSPHATE TRIPHOSPHOHYDROLASE"/>
    <property type="match status" value="1"/>
</dbReference>
<organism evidence="5 6">
    <name type="scientific">Primorskyibacter flagellatus</name>
    <dbReference type="NCBI Taxonomy" id="1387277"/>
    <lineage>
        <taxon>Bacteria</taxon>
        <taxon>Pseudomonadati</taxon>
        <taxon>Pseudomonadota</taxon>
        <taxon>Alphaproteobacteria</taxon>
        <taxon>Rhodobacterales</taxon>
        <taxon>Roseobacteraceae</taxon>
        <taxon>Primorskyibacter</taxon>
    </lineage>
</organism>
<comment type="caution">
    <text evidence="5">The sequence shown here is derived from an EMBL/GenBank/DDBJ whole genome shotgun (WGS) entry which is preliminary data.</text>
</comment>
<dbReference type="SMART" id="SM00471">
    <property type="entry name" value="HDc"/>
    <property type="match status" value="1"/>
</dbReference>
<evidence type="ECO:0000256" key="1">
    <source>
        <dbReference type="ARBA" id="ARBA00022801"/>
    </source>
</evidence>
<dbReference type="EMBL" id="BMFJ01000001">
    <property type="protein sequence ID" value="GGE26019.1"/>
    <property type="molecule type" value="Genomic_DNA"/>
</dbReference>
<protein>
    <recommendedName>
        <fullName evidence="2">Deoxyguanosinetriphosphate triphosphohydrolase-like protein</fullName>
    </recommendedName>
</protein>
<keyword evidence="1 2" id="KW-0378">Hydrolase</keyword>
<sequence>MLAPYASHPDQSRGRLYPEEESTFRSCYQRDRDRIIHASAFRRLKHKTQVFIEHEGDYFRTRLTHSIEVAQVARTIAGALKLNPELTEAVALAHDLGHPPFGHTGEDALSELMAPYGGFDHNAQAIAIVTDLERTYAEWDGLNLTWDCLEGIAKHNGPVTGDIPFALARYNALHDLELHTHASAEAQVAALSDDIAYNNHDLHDGLRAELFSTDELAELPIVHDCFAEVDRRYPGLNYYRRRHEALRRFFGILVEDVINVTRANLAQLDPASVTDVRGAGVMMARFSGGIWGDLKVIREFLFHRMYRAPEVIETRRKVTEIVRELFPLFMQQPDLLPKQWRKDVEEIAGDEIALARIVCDYISGMTDRFAIVEHARLTGSEPEPGLRASGPGHIRYEERLRNG</sequence>
<dbReference type="InterPro" id="IPR023023">
    <property type="entry name" value="dNTPase_2"/>
</dbReference>
<dbReference type="RefSeq" id="WP_188476856.1">
    <property type="nucleotide sequence ID" value="NZ_BMFJ01000001.1"/>
</dbReference>
<dbReference type="InterPro" id="IPR006674">
    <property type="entry name" value="HD_domain"/>
</dbReference>
<dbReference type="NCBIfam" id="NF002328">
    <property type="entry name" value="PRK01286.1-3"/>
    <property type="match status" value="1"/>
</dbReference>
<reference evidence="6" key="1">
    <citation type="journal article" date="2019" name="Int. J. Syst. Evol. Microbiol.">
        <title>The Global Catalogue of Microorganisms (GCM) 10K type strain sequencing project: providing services to taxonomists for standard genome sequencing and annotation.</title>
        <authorList>
            <consortium name="The Broad Institute Genomics Platform"/>
            <consortium name="The Broad Institute Genome Sequencing Center for Infectious Disease"/>
            <person name="Wu L."/>
            <person name="Ma J."/>
        </authorList>
    </citation>
    <scope>NUCLEOTIDE SEQUENCE [LARGE SCALE GENOMIC DNA]</scope>
    <source>
        <strain evidence="6">CGMCC 1.12664</strain>
    </source>
</reference>
<dbReference type="HAMAP" id="MF_01212">
    <property type="entry name" value="dGTPase_type2"/>
    <property type="match status" value="1"/>
</dbReference>
<evidence type="ECO:0000256" key="2">
    <source>
        <dbReference type="HAMAP-Rule" id="MF_01212"/>
    </source>
</evidence>
<evidence type="ECO:0000313" key="6">
    <source>
        <dbReference type="Proteomes" id="UP000612855"/>
    </source>
</evidence>
<evidence type="ECO:0000256" key="3">
    <source>
        <dbReference type="SAM" id="MobiDB-lite"/>
    </source>
</evidence>
<accession>A0A917A6G2</accession>
<dbReference type="NCBIfam" id="NF002326">
    <property type="entry name" value="PRK01286.1-1"/>
    <property type="match status" value="1"/>
</dbReference>
<dbReference type="NCBIfam" id="TIGR01353">
    <property type="entry name" value="dGTP_triPase"/>
    <property type="match status" value="1"/>
</dbReference>
<feature type="region of interest" description="Disordered" evidence="3">
    <location>
        <begin position="1"/>
        <end position="22"/>
    </location>
</feature>
<dbReference type="Pfam" id="PF13286">
    <property type="entry name" value="HD_assoc"/>
    <property type="match status" value="1"/>
</dbReference>
<dbReference type="Pfam" id="PF01966">
    <property type="entry name" value="HD"/>
    <property type="match status" value="1"/>
</dbReference>
<proteinExistence type="inferred from homology"/>
<dbReference type="PANTHER" id="PTHR11373:SF43">
    <property type="entry name" value="DEOXYGUANOSINETRIPHOSPHATE TRIPHOSPHOHYDROLASE-LIKE PROTEIN"/>
    <property type="match status" value="1"/>
</dbReference>
<evidence type="ECO:0000259" key="4">
    <source>
        <dbReference type="PROSITE" id="PS51831"/>
    </source>
</evidence>
<dbReference type="InterPro" id="IPR050135">
    <property type="entry name" value="dGTPase-like"/>
</dbReference>
<dbReference type="SUPFAM" id="SSF109604">
    <property type="entry name" value="HD-domain/PDEase-like"/>
    <property type="match status" value="1"/>
</dbReference>
<feature type="domain" description="HD" evidence="4">
    <location>
        <begin position="62"/>
        <end position="198"/>
    </location>
</feature>
<evidence type="ECO:0000313" key="5">
    <source>
        <dbReference type="EMBL" id="GGE26019.1"/>
    </source>
</evidence>
<dbReference type="Gene3D" id="1.10.3210.10">
    <property type="entry name" value="Hypothetical protein af1432"/>
    <property type="match status" value="1"/>
</dbReference>
<name>A0A917A6G2_9RHOB</name>
<dbReference type="AlphaFoldDB" id="A0A917A6G2"/>
<dbReference type="Proteomes" id="UP000612855">
    <property type="component" value="Unassembled WGS sequence"/>
</dbReference>
<dbReference type="PROSITE" id="PS51831">
    <property type="entry name" value="HD"/>
    <property type="match status" value="1"/>
</dbReference>
<dbReference type="GO" id="GO:0006203">
    <property type="term" value="P:dGTP catabolic process"/>
    <property type="evidence" value="ECO:0007669"/>
    <property type="project" value="TreeGrafter"/>
</dbReference>
<dbReference type="GO" id="GO:0008832">
    <property type="term" value="F:dGTPase activity"/>
    <property type="evidence" value="ECO:0007669"/>
    <property type="project" value="TreeGrafter"/>
</dbReference>
<dbReference type="InterPro" id="IPR003607">
    <property type="entry name" value="HD/PDEase_dom"/>
</dbReference>
<dbReference type="InterPro" id="IPR006261">
    <property type="entry name" value="dGTPase"/>
</dbReference>
<keyword evidence="6" id="KW-1185">Reference proteome</keyword>